<accession>A0A397V5G1</accession>
<sequence length="76" mass="8415">MKKLFQIIVHLIGALLLSLVPFFWFGAFLFVVGVVHFEATSFATVGVIHLVLCSDFIVGVVSWFFVVDVDHFGSAI</sequence>
<evidence type="ECO:0000313" key="2">
    <source>
        <dbReference type="EMBL" id="RIB17282.1"/>
    </source>
</evidence>
<keyword evidence="3" id="KW-1185">Reference proteome</keyword>
<evidence type="ECO:0000256" key="1">
    <source>
        <dbReference type="SAM" id="Phobius"/>
    </source>
</evidence>
<feature type="transmembrane region" description="Helical" evidence="1">
    <location>
        <begin position="47"/>
        <end position="67"/>
    </location>
</feature>
<proteinExistence type="predicted"/>
<protein>
    <submittedName>
        <fullName evidence="2">Uncharacterized protein</fullName>
    </submittedName>
</protein>
<evidence type="ECO:0000313" key="3">
    <source>
        <dbReference type="Proteomes" id="UP000266673"/>
    </source>
</evidence>
<dbReference type="Proteomes" id="UP000266673">
    <property type="component" value="Unassembled WGS sequence"/>
</dbReference>
<name>A0A397V5G1_9GLOM</name>
<keyword evidence="1" id="KW-0472">Membrane</keyword>
<keyword evidence="1" id="KW-0812">Transmembrane</keyword>
<keyword evidence="1" id="KW-1133">Transmembrane helix</keyword>
<dbReference type="EMBL" id="QKWP01000618">
    <property type="protein sequence ID" value="RIB17282.1"/>
    <property type="molecule type" value="Genomic_DNA"/>
</dbReference>
<dbReference type="AlphaFoldDB" id="A0A397V5G1"/>
<gene>
    <name evidence="2" type="ORF">C2G38_2187768</name>
</gene>
<reference evidence="2 3" key="1">
    <citation type="submission" date="2018-06" db="EMBL/GenBank/DDBJ databases">
        <title>Comparative genomics reveals the genomic features of Rhizophagus irregularis, R. cerebriforme, R. diaphanum and Gigaspora rosea, and their symbiotic lifestyle signature.</title>
        <authorList>
            <person name="Morin E."/>
            <person name="San Clemente H."/>
            <person name="Chen E.C.H."/>
            <person name="De La Providencia I."/>
            <person name="Hainaut M."/>
            <person name="Kuo A."/>
            <person name="Kohler A."/>
            <person name="Murat C."/>
            <person name="Tang N."/>
            <person name="Roy S."/>
            <person name="Loubradou J."/>
            <person name="Henrissat B."/>
            <person name="Grigoriev I.V."/>
            <person name="Corradi N."/>
            <person name="Roux C."/>
            <person name="Martin F.M."/>
        </authorList>
    </citation>
    <scope>NUCLEOTIDE SEQUENCE [LARGE SCALE GENOMIC DNA]</scope>
    <source>
        <strain evidence="2 3">DAOM 194757</strain>
    </source>
</reference>
<organism evidence="2 3">
    <name type="scientific">Gigaspora rosea</name>
    <dbReference type="NCBI Taxonomy" id="44941"/>
    <lineage>
        <taxon>Eukaryota</taxon>
        <taxon>Fungi</taxon>
        <taxon>Fungi incertae sedis</taxon>
        <taxon>Mucoromycota</taxon>
        <taxon>Glomeromycotina</taxon>
        <taxon>Glomeromycetes</taxon>
        <taxon>Diversisporales</taxon>
        <taxon>Gigasporaceae</taxon>
        <taxon>Gigaspora</taxon>
    </lineage>
</organism>
<comment type="caution">
    <text evidence="2">The sequence shown here is derived from an EMBL/GenBank/DDBJ whole genome shotgun (WGS) entry which is preliminary data.</text>
</comment>
<feature type="transmembrane region" description="Helical" evidence="1">
    <location>
        <begin position="7"/>
        <end position="35"/>
    </location>
</feature>